<dbReference type="InterPro" id="IPR005358">
    <property type="entry name" value="Puta_zinc/iron-chelating_dom"/>
</dbReference>
<dbReference type="PANTHER" id="PTHR37421:SF1">
    <property type="entry name" value="UPF0260 PROTEIN YCGN"/>
    <property type="match status" value="1"/>
</dbReference>
<evidence type="ECO:0000256" key="1">
    <source>
        <dbReference type="HAMAP-Rule" id="MF_00676"/>
    </source>
</evidence>
<dbReference type="AlphaFoldDB" id="A0A2R8A926"/>
<keyword evidence="3" id="KW-1185">Reference proteome</keyword>
<dbReference type="NCBIfam" id="NF003501">
    <property type="entry name" value="PRK05170.1-5"/>
    <property type="match status" value="1"/>
</dbReference>
<dbReference type="Pfam" id="PF03692">
    <property type="entry name" value="CxxCxxCC"/>
    <property type="match status" value="1"/>
</dbReference>
<dbReference type="RefSeq" id="WP_108781240.1">
    <property type="nucleotide sequence ID" value="NZ_OMKW01000001.1"/>
</dbReference>
<dbReference type="Proteomes" id="UP000244932">
    <property type="component" value="Unassembled WGS sequence"/>
</dbReference>
<accession>A0A2R8A926</accession>
<evidence type="ECO:0000313" key="3">
    <source>
        <dbReference type="Proteomes" id="UP000244932"/>
    </source>
</evidence>
<evidence type="ECO:0000313" key="2">
    <source>
        <dbReference type="EMBL" id="SPF28550.1"/>
    </source>
</evidence>
<gene>
    <name evidence="2" type="ORF">POI8812_00851</name>
</gene>
<dbReference type="PANTHER" id="PTHR37421">
    <property type="entry name" value="UPF0260 PROTEIN YCGN"/>
    <property type="match status" value="1"/>
</dbReference>
<name>A0A2R8A926_9RHOB</name>
<dbReference type="PIRSF" id="PIRSF006173">
    <property type="entry name" value="UCP006173"/>
    <property type="match status" value="1"/>
</dbReference>
<sequence>MTKRPAFWTRPLDTLNREEWEALCDGCAKCCLLKLEDEDTGEVAYTSITCRLLDAGTCRCGNYPLRKTLVPGCVVIDAENVEEIKDWMPATCAYRLRADGKPLPDWHPLLTGDPQSPVKAGKSIPRRTVAEYEVDEEDFEDYIIEDLS</sequence>
<reference evidence="2 3" key="1">
    <citation type="submission" date="2018-03" db="EMBL/GenBank/DDBJ databases">
        <authorList>
            <person name="Keele B.F."/>
        </authorList>
    </citation>
    <scope>NUCLEOTIDE SEQUENCE [LARGE SCALE GENOMIC DNA]</scope>
    <source>
        <strain evidence="2 3">CeCT 8812</strain>
    </source>
</reference>
<organism evidence="2 3">
    <name type="scientific">Pontivivens insulae</name>
    <dbReference type="NCBI Taxonomy" id="1639689"/>
    <lineage>
        <taxon>Bacteria</taxon>
        <taxon>Pseudomonadati</taxon>
        <taxon>Pseudomonadota</taxon>
        <taxon>Alphaproteobacteria</taxon>
        <taxon>Rhodobacterales</taxon>
        <taxon>Paracoccaceae</taxon>
        <taxon>Pontivivens</taxon>
    </lineage>
</organism>
<comment type="similarity">
    <text evidence="1">Belongs to the UPF0260 family.</text>
</comment>
<dbReference type="NCBIfam" id="NF003507">
    <property type="entry name" value="PRK05170.2-5"/>
    <property type="match status" value="1"/>
</dbReference>
<protein>
    <recommendedName>
        <fullName evidence="1">UPF0260 protein POI8812_00851</fullName>
    </recommendedName>
</protein>
<dbReference type="HAMAP" id="MF_00676">
    <property type="entry name" value="UPF0260"/>
    <property type="match status" value="1"/>
</dbReference>
<dbReference type="InterPro" id="IPR008228">
    <property type="entry name" value="UCP006173"/>
</dbReference>
<dbReference type="EMBL" id="OMKW01000001">
    <property type="protein sequence ID" value="SPF28550.1"/>
    <property type="molecule type" value="Genomic_DNA"/>
</dbReference>
<dbReference type="OrthoDB" id="9786855at2"/>
<proteinExistence type="inferred from homology"/>